<keyword evidence="1" id="KW-0472">Membrane</keyword>
<protein>
    <submittedName>
        <fullName evidence="3">TIGR03546 family protein</fullName>
    </submittedName>
</protein>
<sequence>MKLKFPFPRGMYGCGPDFHVYGRIPVRSDSLLFTRLKGKDAMIKPLASFLKILNSEASPGQISLALCFSMVAGFTPFFGLLTLCLLFLVLVLKVNLSAFFLGWGLFTALAFLLDPLFHGAGFWLLSHPGIEGFWTSLYNMPVLRLIRFNNTVFMGSFVISLLLFIPLFFMLQFLIKKYRSQFMDWIQKTRIAQIIKGTKIFMAYKSLG</sequence>
<dbReference type="Proteomes" id="UP000321899">
    <property type="component" value="Unassembled WGS sequence"/>
</dbReference>
<evidence type="ECO:0000256" key="1">
    <source>
        <dbReference type="SAM" id="Phobius"/>
    </source>
</evidence>
<keyword evidence="1" id="KW-1133">Transmembrane helix</keyword>
<feature type="transmembrane region" description="Helical" evidence="1">
    <location>
        <begin position="99"/>
        <end position="125"/>
    </location>
</feature>
<dbReference type="AlphaFoldDB" id="A0A5S5MDU4"/>
<keyword evidence="4" id="KW-1185">Reference proteome</keyword>
<keyword evidence="1" id="KW-0812">Transmembrane</keyword>
<reference evidence="3 4" key="1">
    <citation type="submission" date="2019-06" db="EMBL/GenBank/DDBJ databases">
        <title>Desulfobotulus mexicanus sp. nov., a novel sulfate-reducing bacterium isolated from the sediment of an alkaline crater lake in Mexico.</title>
        <authorList>
            <person name="Hirschler-Rea A."/>
        </authorList>
    </citation>
    <scope>NUCLEOTIDE SEQUENCE [LARGE SCALE GENOMIC DNA]</scope>
    <source>
        <strain evidence="3 4">PAR22N</strain>
    </source>
</reference>
<dbReference type="Pfam" id="PF09835">
    <property type="entry name" value="DUF2062"/>
    <property type="match status" value="1"/>
</dbReference>
<organism evidence="3 4">
    <name type="scientific">Desulfobotulus mexicanus</name>
    <dbReference type="NCBI Taxonomy" id="2586642"/>
    <lineage>
        <taxon>Bacteria</taxon>
        <taxon>Pseudomonadati</taxon>
        <taxon>Thermodesulfobacteriota</taxon>
        <taxon>Desulfobacteria</taxon>
        <taxon>Desulfobacterales</taxon>
        <taxon>Desulfobacteraceae</taxon>
        <taxon>Desulfobotulus</taxon>
    </lineage>
</organism>
<accession>A0A5S5MDU4</accession>
<dbReference type="OrthoDB" id="1524401at2"/>
<dbReference type="NCBIfam" id="TIGR03546">
    <property type="entry name" value="TIGR03546 family protein"/>
    <property type="match status" value="1"/>
</dbReference>
<feature type="transmembrane region" description="Helical" evidence="1">
    <location>
        <begin position="152"/>
        <end position="175"/>
    </location>
</feature>
<evidence type="ECO:0000313" key="4">
    <source>
        <dbReference type="Proteomes" id="UP000321899"/>
    </source>
</evidence>
<evidence type="ECO:0000259" key="2">
    <source>
        <dbReference type="Pfam" id="PF09835"/>
    </source>
</evidence>
<gene>
    <name evidence="3" type="ORF">FIM25_13000</name>
</gene>
<dbReference type="InterPro" id="IPR018639">
    <property type="entry name" value="DUF2062"/>
</dbReference>
<name>A0A5S5MDU4_9BACT</name>
<dbReference type="InterPro" id="IPR019935">
    <property type="entry name" value="CHP03546"/>
</dbReference>
<comment type="caution">
    <text evidence="3">The sequence shown here is derived from an EMBL/GenBank/DDBJ whole genome shotgun (WGS) entry which is preliminary data.</text>
</comment>
<feature type="transmembrane region" description="Helical" evidence="1">
    <location>
        <begin position="62"/>
        <end position="92"/>
    </location>
</feature>
<feature type="domain" description="DUF2062" evidence="2">
    <location>
        <begin position="49"/>
        <end position="180"/>
    </location>
</feature>
<dbReference type="EMBL" id="VDMB01000019">
    <property type="protein sequence ID" value="TYT73849.1"/>
    <property type="molecule type" value="Genomic_DNA"/>
</dbReference>
<proteinExistence type="predicted"/>
<evidence type="ECO:0000313" key="3">
    <source>
        <dbReference type="EMBL" id="TYT73849.1"/>
    </source>
</evidence>